<protein>
    <submittedName>
        <fullName evidence="1">Uncharacterized protein</fullName>
    </submittedName>
</protein>
<gene>
    <name evidence="1" type="ORF">DAA48_16780</name>
</gene>
<accession>A0A2T4MZC6</accession>
<comment type="caution">
    <text evidence="1">The sequence shown here is derived from an EMBL/GenBank/DDBJ whole genome shotgun (WGS) entry which is preliminary data.</text>
</comment>
<reference evidence="1 2" key="1">
    <citation type="submission" date="2018-03" db="EMBL/GenBank/DDBJ databases">
        <title>Aeromonas veronii whole genome sequencing and analysis.</title>
        <authorList>
            <person name="Xie H."/>
            <person name="Liu T."/>
            <person name="Wang K."/>
        </authorList>
    </citation>
    <scope>NUCLEOTIDE SEQUENCE [LARGE SCALE GENOMIC DNA]</scope>
    <source>
        <strain evidence="1 2">XH.VA.1</strain>
    </source>
</reference>
<organism evidence="1 2">
    <name type="scientific">Aeromonas veronii</name>
    <dbReference type="NCBI Taxonomy" id="654"/>
    <lineage>
        <taxon>Bacteria</taxon>
        <taxon>Pseudomonadati</taxon>
        <taxon>Pseudomonadota</taxon>
        <taxon>Gammaproteobacteria</taxon>
        <taxon>Aeromonadales</taxon>
        <taxon>Aeromonadaceae</taxon>
        <taxon>Aeromonas</taxon>
    </lineage>
</organism>
<dbReference type="AlphaFoldDB" id="A0A2T4MZC6"/>
<dbReference type="Proteomes" id="UP000241986">
    <property type="component" value="Unassembled WGS sequence"/>
</dbReference>
<name>A0A2T4MZC6_AERVE</name>
<dbReference type="RefSeq" id="WP_107684087.1">
    <property type="nucleotide sequence ID" value="NZ_PZKL01000038.1"/>
</dbReference>
<dbReference type="EMBL" id="PZKL01000038">
    <property type="protein sequence ID" value="PTH79918.1"/>
    <property type="molecule type" value="Genomic_DNA"/>
</dbReference>
<evidence type="ECO:0000313" key="1">
    <source>
        <dbReference type="EMBL" id="PTH79918.1"/>
    </source>
</evidence>
<evidence type="ECO:0000313" key="2">
    <source>
        <dbReference type="Proteomes" id="UP000241986"/>
    </source>
</evidence>
<proteinExistence type="predicted"/>
<sequence>MKNGDHRVASASSLFDERPDSWLYRGDRFLWCCIQDSFNNIAIPESEERFLELIQLSFLQITGFSLYFGDLRYVNKLDGDGLWRGMISCKFWRTIAIPKILSNYRKAAEIKKRESSLLYKLATFIGIQRKNIQE</sequence>